<dbReference type="EMBL" id="CAJOBC010097680">
    <property type="protein sequence ID" value="CAF4449157.1"/>
    <property type="molecule type" value="Genomic_DNA"/>
</dbReference>
<dbReference type="Proteomes" id="UP000663829">
    <property type="component" value="Unassembled WGS sequence"/>
</dbReference>
<keyword evidence="6" id="KW-0503">Monooxygenase</keyword>
<dbReference type="PRINTS" id="PR00385">
    <property type="entry name" value="P450"/>
</dbReference>
<keyword evidence="4 5" id="KW-0408">Iron</keyword>
<keyword evidence="3 6" id="KW-0560">Oxidoreductase</keyword>
<comment type="caution">
    <text evidence="8">The sequence shown here is derived from an EMBL/GenBank/DDBJ whole genome shotgun (WGS) entry which is preliminary data.</text>
</comment>
<dbReference type="PANTHER" id="PTHR24296">
    <property type="entry name" value="CYTOCHROME P450"/>
    <property type="match status" value="1"/>
</dbReference>
<dbReference type="OrthoDB" id="1470350at2759"/>
<evidence type="ECO:0000313" key="7">
    <source>
        <dbReference type="EMBL" id="CAF1466766.1"/>
    </source>
</evidence>
<evidence type="ECO:0000256" key="1">
    <source>
        <dbReference type="ARBA" id="ARBA00010617"/>
    </source>
</evidence>
<dbReference type="PROSITE" id="PS00086">
    <property type="entry name" value="CYTOCHROME_P450"/>
    <property type="match status" value="1"/>
</dbReference>
<protein>
    <recommendedName>
        <fullName evidence="12">Cytochrome P450</fullName>
    </recommendedName>
</protein>
<gene>
    <name evidence="8" type="ORF">GPM918_LOCUS41122</name>
    <name evidence="7" type="ORF">OVA965_LOCUS35489</name>
    <name evidence="10" type="ORF">SRO942_LOCUS42136</name>
    <name evidence="9" type="ORF">TMI583_LOCUS36454</name>
</gene>
<dbReference type="InterPro" id="IPR036396">
    <property type="entry name" value="Cyt_P450_sf"/>
</dbReference>
<dbReference type="EMBL" id="CAJNOK010030980">
    <property type="protein sequence ID" value="CAF1466766.1"/>
    <property type="molecule type" value="Genomic_DNA"/>
</dbReference>
<dbReference type="InterPro" id="IPR017972">
    <property type="entry name" value="Cyt_P450_CS"/>
</dbReference>
<evidence type="ECO:0000256" key="6">
    <source>
        <dbReference type="RuleBase" id="RU000461"/>
    </source>
</evidence>
<evidence type="ECO:0000256" key="4">
    <source>
        <dbReference type="ARBA" id="ARBA00023004"/>
    </source>
</evidence>
<keyword evidence="2 5" id="KW-0479">Metal-binding</keyword>
<evidence type="ECO:0000313" key="10">
    <source>
        <dbReference type="EMBL" id="CAF4449157.1"/>
    </source>
</evidence>
<sequence>MTIFIIFLVILLLCIIYFINLFRPKPIPGVKIVDNCSWFLGHVPAFQRNQHRLHEYRCQLAMKAESQGDTCFQECFPFTSSSIDLLTPELIEFVLKTKFDSFEKGPFWHDKFHVFLRDGIFNIDGQQWKQQRKIASHMFTQRLLNEKMIQVFIEHGHRFIDLLHTIPEGEVFDLQQLFFRYTMDCICDIAFGLNLNTLTLSVPEAQEFVDAFDQANHLTTIRFIQTEFAWKLKRLLNVGSEKKLKVCMKIVDDFIYNIIRQRRNDDITTHAERGDLLTLFLVHGDKQLINNEFLHDVVLNFMFAGRDTTATGLSHLFYLVYHLYPNIEQKLINELHKTNSVYLDAVLYELCRLHPPVPFDLKVAMEDIYLPGNIFIPKSTRVTYTPYHYHRLKSVWGQDAEDFHPERWIDKENEEKLKTESQYKFIAFNAGPRLCLGKTMALLEMKTLASMLINEFHFELDESTKKFNNQMRLQTTCAFQYGLPMTVKKRKNK</sequence>
<dbReference type="Proteomes" id="UP000681722">
    <property type="component" value="Unassembled WGS sequence"/>
</dbReference>
<evidence type="ECO:0000256" key="5">
    <source>
        <dbReference type="PIRSR" id="PIRSR602401-1"/>
    </source>
</evidence>
<feature type="binding site" description="axial binding residue" evidence="5">
    <location>
        <position position="435"/>
    </location>
    <ligand>
        <name>heme</name>
        <dbReference type="ChEBI" id="CHEBI:30413"/>
    </ligand>
    <ligandPart>
        <name>Fe</name>
        <dbReference type="ChEBI" id="CHEBI:18248"/>
    </ligandPart>
</feature>
<dbReference type="GO" id="GO:0020037">
    <property type="term" value="F:heme binding"/>
    <property type="evidence" value="ECO:0007669"/>
    <property type="project" value="InterPro"/>
</dbReference>
<dbReference type="Proteomes" id="UP000677228">
    <property type="component" value="Unassembled WGS sequence"/>
</dbReference>
<comment type="similarity">
    <text evidence="1 6">Belongs to the cytochrome P450 family.</text>
</comment>
<evidence type="ECO:0000313" key="11">
    <source>
        <dbReference type="Proteomes" id="UP000663829"/>
    </source>
</evidence>
<dbReference type="PRINTS" id="PR00463">
    <property type="entry name" value="EP450I"/>
</dbReference>
<dbReference type="InterPro" id="IPR002401">
    <property type="entry name" value="Cyt_P450_E_grp-I"/>
</dbReference>
<proteinExistence type="inferred from homology"/>
<name>A0A815ZF31_9BILA</name>
<accession>A0A815ZF31</accession>
<evidence type="ECO:0000313" key="9">
    <source>
        <dbReference type="EMBL" id="CAF4259243.1"/>
    </source>
</evidence>
<comment type="cofactor">
    <cofactor evidence="5">
        <name>heme</name>
        <dbReference type="ChEBI" id="CHEBI:30413"/>
    </cofactor>
</comment>
<keyword evidence="5 6" id="KW-0349">Heme</keyword>
<dbReference type="GO" id="GO:0005506">
    <property type="term" value="F:iron ion binding"/>
    <property type="evidence" value="ECO:0007669"/>
    <property type="project" value="InterPro"/>
</dbReference>
<dbReference type="EMBL" id="CAJOBA010052856">
    <property type="protein sequence ID" value="CAF4259243.1"/>
    <property type="molecule type" value="Genomic_DNA"/>
</dbReference>
<dbReference type="Gene3D" id="1.10.630.10">
    <property type="entry name" value="Cytochrome P450"/>
    <property type="match status" value="1"/>
</dbReference>
<evidence type="ECO:0000256" key="2">
    <source>
        <dbReference type="ARBA" id="ARBA00022723"/>
    </source>
</evidence>
<evidence type="ECO:0008006" key="12">
    <source>
        <dbReference type="Google" id="ProtNLM"/>
    </source>
</evidence>
<dbReference type="InterPro" id="IPR001128">
    <property type="entry name" value="Cyt_P450"/>
</dbReference>
<evidence type="ECO:0000313" key="8">
    <source>
        <dbReference type="EMBL" id="CAF1581446.1"/>
    </source>
</evidence>
<dbReference type="Pfam" id="PF00067">
    <property type="entry name" value="p450"/>
    <property type="match status" value="1"/>
</dbReference>
<dbReference type="SUPFAM" id="SSF48264">
    <property type="entry name" value="Cytochrome P450"/>
    <property type="match status" value="1"/>
</dbReference>
<reference evidence="8" key="1">
    <citation type="submission" date="2021-02" db="EMBL/GenBank/DDBJ databases">
        <authorList>
            <person name="Nowell W R."/>
        </authorList>
    </citation>
    <scope>NUCLEOTIDE SEQUENCE</scope>
</reference>
<organism evidence="8 11">
    <name type="scientific">Didymodactylos carnosus</name>
    <dbReference type="NCBI Taxonomy" id="1234261"/>
    <lineage>
        <taxon>Eukaryota</taxon>
        <taxon>Metazoa</taxon>
        <taxon>Spiralia</taxon>
        <taxon>Gnathifera</taxon>
        <taxon>Rotifera</taxon>
        <taxon>Eurotatoria</taxon>
        <taxon>Bdelloidea</taxon>
        <taxon>Philodinida</taxon>
        <taxon>Philodinidae</taxon>
        <taxon>Didymodactylos</taxon>
    </lineage>
</organism>
<dbReference type="GO" id="GO:0004497">
    <property type="term" value="F:monooxygenase activity"/>
    <property type="evidence" value="ECO:0007669"/>
    <property type="project" value="UniProtKB-KW"/>
</dbReference>
<dbReference type="GO" id="GO:0006629">
    <property type="term" value="P:lipid metabolic process"/>
    <property type="evidence" value="ECO:0007669"/>
    <property type="project" value="UniProtKB-ARBA"/>
</dbReference>
<dbReference type="GO" id="GO:0016705">
    <property type="term" value="F:oxidoreductase activity, acting on paired donors, with incorporation or reduction of molecular oxygen"/>
    <property type="evidence" value="ECO:0007669"/>
    <property type="project" value="InterPro"/>
</dbReference>
<dbReference type="Proteomes" id="UP000682733">
    <property type="component" value="Unassembled WGS sequence"/>
</dbReference>
<dbReference type="EMBL" id="CAJNOQ010031719">
    <property type="protein sequence ID" value="CAF1581446.1"/>
    <property type="molecule type" value="Genomic_DNA"/>
</dbReference>
<dbReference type="AlphaFoldDB" id="A0A815ZF31"/>
<evidence type="ECO:0000256" key="3">
    <source>
        <dbReference type="ARBA" id="ARBA00023002"/>
    </source>
</evidence>
<keyword evidence="11" id="KW-1185">Reference proteome</keyword>